<dbReference type="STRING" id="133412.A0A1R1XNZ0"/>
<evidence type="ECO:0000256" key="6">
    <source>
        <dbReference type="ARBA" id="ARBA00023015"/>
    </source>
</evidence>
<comment type="caution">
    <text evidence="13">The sequence shown here is derived from an EMBL/GenBank/DDBJ whole genome shotgun (WGS) entry which is preliminary data.</text>
</comment>
<feature type="compositionally biased region" description="Basic and acidic residues" evidence="11">
    <location>
        <begin position="960"/>
        <end position="974"/>
    </location>
</feature>
<dbReference type="EMBL" id="LSSN01002369">
    <property type="protein sequence ID" value="OMJ16339.1"/>
    <property type="molecule type" value="Genomic_DNA"/>
</dbReference>
<dbReference type="InterPro" id="IPR003120">
    <property type="entry name" value="Ste12"/>
</dbReference>
<feature type="domain" description="C2H2-type" evidence="12">
    <location>
        <begin position="633"/>
        <end position="662"/>
    </location>
</feature>
<reference evidence="13 14" key="1">
    <citation type="submission" date="2017-01" db="EMBL/GenBank/DDBJ databases">
        <authorList>
            <person name="Mah S.A."/>
            <person name="Swanson W.J."/>
            <person name="Moy G.W."/>
            <person name="Vacquier V.D."/>
        </authorList>
    </citation>
    <scope>NUCLEOTIDE SEQUENCE [LARGE SCALE GENOMIC DNA]</scope>
    <source>
        <strain evidence="13 14">GSMNP</strain>
    </source>
</reference>
<keyword evidence="3" id="KW-0677">Repeat</keyword>
<feature type="compositionally biased region" description="Polar residues" evidence="11">
    <location>
        <begin position="468"/>
        <end position="480"/>
    </location>
</feature>
<feature type="compositionally biased region" description="Low complexity" evidence="11">
    <location>
        <begin position="576"/>
        <end position="587"/>
    </location>
</feature>
<evidence type="ECO:0000256" key="2">
    <source>
        <dbReference type="ARBA" id="ARBA00022723"/>
    </source>
</evidence>
<dbReference type="FunFam" id="3.30.160.60:FF:000690">
    <property type="entry name" value="Zinc finger protein 354C"/>
    <property type="match status" value="1"/>
</dbReference>
<dbReference type="SUPFAM" id="SSF57667">
    <property type="entry name" value="beta-beta-alpha zinc fingers"/>
    <property type="match status" value="1"/>
</dbReference>
<feature type="compositionally biased region" description="Low complexity" evidence="11">
    <location>
        <begin position="896"/>
        <end position="905"/>
    </location>
</feature>
<feature type="compositionally biased region" description="Basic residues" evidence="11">
    <location>
        <begin position="500"/>
        <end position="518"/>
    </location>
</feature>
<dbReference type="PROSITE" id="PS00028">
    <property type="entry name" value="ZINC_FINGER_C2H2_1"/>
    <property type="match status" value="2"/>
</dbReference>
<dbReference type="GO" id="GO:1990526">
    <property type="term" value="C:Ste12p-Dig1p-Dig2p complex"/>
    <property type="evidence" value="ECO:0007669"/>
    <property type="project" value="TreeGrafter"/>
</dbReference>
<feature type="compositionally biased region" description="Polar residues" evidence="11">
    <location>
        <begin position="225"/>
        <end position="263"/>
    </location>
</feature>
<feature type="region of interest" description="Disordered" evidence="11">
    <location>
        <begin position="701"/>
        <end position="745"/>
    </location>
</feature>
<feature type="compositionally biased region" description="Basic residues" evidence="11">
    <location>
        <begin position="724"/>
        <end position="739"/>
    </location>
</feature>
<feature type="region of interest" description="Disordered" evidence="11">
    <location>
        <begin position="221"/>
        <end position="263"/>
    </location>
</feature>
<evidence type="ECO:0000256" key="3">
    <source>
        <dbReference type="ARBA" id="ARBA00022737"/>
    </source>
</evidence>
<dbReference type="Pfam" id="PF00096">
    <property type="entry name" value="zf-C2H2"/>
    <property type="match status" value="2"/>
</dbReference>
<dbReference type="SMART" id="SM00424">
    <property type="entry name" value="STE"/>
    <property type="match status" value="1"/>
</dbReference>
<evidence type="ECO:0000256" key="4">
    <source>
        <dbReference type="ARBA" id="ARBA00022771"/>
    </source>
</evidence>
<feature type="region of interest" description="Disordered" evidence="11">
    <location>
        <begin position="575"/>
        <end position="597"/>
    </location>
</feature>
<dbReference type="InterPro" id="IPR036236">
    <property type="entry name" value="Znf_C2H2_sf"/>
</dbReference>
<keyword evidence="5" id="KW-0862">Zinc</keyword>
<evidence type="ECO:0000256" key="9">
    <source>
        <dbReference type="ARBA" id="ARBA00024345"/>
    </source>
</evidence>
<keyword evidence="8" id="KW-0539">Nucleus</keyword>
<evidence type="ECO:0000256" key="11">
    <source>
        <dbReference type="SAM" id="MobiDB-lite"/>
    </source>
</evidence>
<organism evidence="13 14">
    <name type="scientific">Smittium culicis</name>
    <dbReference type="NCBI Taxonomy" id="133412"/>
    <lineage>
        <taxon>Eukaryota</taxon>
        <taxon>Fungi</taxon>
        <taxon>Fungi incertae sedis</taxon>
        <taxon>Zoopagomycota</taxon>
        <taxon>Kickxellomycotina</taxon>
        <taxon>Harpellomycetes</taxon>
        <taxon>Harpellales</taxon>
        <taxon>Legeriomycetaceae</taxon>
        <taxon>Smittium</taxon>
    </lineage>
</organism>
<dbReference type="GO" id="GO:0005634">
    <property type="term" value="C:nucleus"/>
    <property type="evidence" value="ECO:0007669"/>
    <property type="project" value="UniProtKB-SubCell"/>
</dbReference>
<sequence length="1345" mass="151205">MCPFESNGNIQATTVTNTIDNSRLTIDADRDFSQTLIYFLQNGPKLLASEQAELDNNSTSPSLIVQSYGQKQALIKQYKFNNGEFVSCVKWEDEYYITSTDIIRVLMYRFEKINRPVVFTKKFEEGVFSDLRSLKPGQGARLELPRSEFLDLLYRNHCVRTQKKQKVFSWYLVPHDQLFREALERDLKRESMGIEPTTKLVSDIYSKSSVNIGGVDLPLSVPRENLSSSPKPSTNDLADNSSTSEVQNSAATTNQEPDTEMNDSVNDVNIQQTESNSLSKTHGIDSNIKFELSDILGDLGFNKSHISSLNTLSSEDNSKSNIISKENSNYLRQDISSQIKIDSELDEKDPISALNKFKSSNYKSLDHFISTLKGIEGNPQFDMNSYDKDISDLLYEIHLSNNRPFDKNNPYNGLTAFDNNPLKLSSVSQATPLDSNKDNDINGSDLSNNSKILHNSENDTSFPILQHFLSNDTDPKSSNFKPRPKKNSLSNSKKPENTKKHSKPNSKSRFHPYAKKKSAPTNLESLQEADLALSISSLFSNNDPLGFIGKSSNHAQHSSAATGSSTQSNYINKALNSKSNTDSNKNDPPNGNFDQFSNEERKYPCEFNGCVKLFKRHEHLKRHIRTHTGEKPYKCPLQGCDKGFARMDNLHQHVRTHINKKSSNKSDLVIENFSFVQPDKFMKKNDIVSASSPVNSFLSQNTDINTRGTPPNDISPQIIDILPKGRKNSKSNLPKRRPSKSITQNKVVGGAKKTGLKQAGIGFPENRKPYSLKKSSLLHTDYSEQPPSMNLLSTSSPFSAENHPIRRWSTTPMALQNINEEQVPAHNSIIEYHDEILFNSSFSNDNNLQIYKNFESSLSSPGNSGADSIINDSISNILNGNVNKNLHSLNTHHHSQQQQQQPDSTTHLLPVHSADIDNHNSTLDFISDHPHSLPNFTSFDLLSSNLGFQQNNTHFNSNRDINDSDRSSNNDTRYDNGLFKHPQSHSGNSRNIDIEANGLGFDNSYRESSINSFLNNYSPNGHSNNMENIGNNYNGFGNFDDNSKNHLSQSYREISASAGPEGLDSLKANFEFSNHNSDLKNAFADHLDGDFRQGSFKNYTLHTSISNQPKAFNVDSSMDNDQFSKLERDFNPISSSFNYNTGIDSKFNKRLLVNPKLTLNGSTPSNSAPVERNIDQFFNANEFDQFKHYRANNNEYGEFNGLDFKNIRNYFNPENLEVSSQFDTFGNDIIALTNSNNSSINSEATKTDHVNTDFIHLASGVGDHMNNSSSPGNHATNIFGRNNQYSKNEGDNTFGFEIEVDEKTDMNQTNFDYNGMNTNELFFGNNENIFINNRNSSPYYDPNNN</sequence>
<keyword evidence="4 10" id="KW-0863">Zinc-finger</keyword>
<keyword evidence="2" id="KW-0479">Metal-binding</keyword>
<gene>
    <name evidence="13" type="ORF">AYI70_g6672</name>
</gene>
<dbReference type="FunFam" id="3.30.160.60:FF:000125">
    <property type="entry name" value="Putative zinc finger protein 143"/>
    <property type="match status" value="1"/>
</dbReference>
<evidence type="ECO:0000259" key="12">
    <source>
        <dbReference type="PROSITE" id="PS50157"/>
    </source>
</evidence>
<dbReference type="Pfam" id="PF02200">
    <property type="entry name" value="STE"/>
    <property type="match status" value="1"/>
</dbReference>
<comment type="subcellular location">
    <subcellularLocation>
        <location evidence="1">Nucleus</location>
    </subcellularLocation>
</comment>
<dbReference type="PANTHER" id="PTHR47427:SF1">
    <property type="entry name" value="PROTEIN STE12"/>
    <property type="match status" value="1"/>
</dbReference>
<accession>A0A1R1XNZ0</accession>
<evidence type="ECO:0000256" key="10">
    <source>
        <dbReference type="PROSITE-ProRule" id="PRU00042"/>
    </source>
</evidence>
<feature type="region of interest" description="Disordered" evidence="11">
    <location>
        <begin position="427"/>
        <end position="454"/>
    </location>
</feature>
<keyword evidence="6" id="KW-0805">Transcription regulation</keyword>
<protein>
    <submittedName>
        <fullName evidence="13">Transcription factor steA</fullName>
    </submittedName>
</protein>
<evidence type="ECO:0000256" key="5">
    <source>
        <dbReference type="ARBA" id="ARBA00022833"/>
    </source>
</evidence>
<name>A0A1R1XNZ0_9FUNG</name>
<dbReference type="Gene3D" id="3.30.160.60">
    <property type="entry name" value="Classic Zinc Finger"/>
    <property type="match status" value="2"/>
</dbReference>
<feature type="compositionally biased region" description="Polar residues" evidence="11">
    <location>
        <begin position="701"/>
        <end position="715"/>
    </location>
</feature>
<dbReference type="GO" id="GO:0008270">
    <property type="term" value="F:zinc ion binding"/>
    <property type="evidence" value="ECO:0007669"/>
    <property type="project" value="UniProtKB-KW"/>
</dbReference>
<dbReference type="Proteomes" id="UP000187283">
    <property type="component" value="Unassembled WGS sequence"/>
</dbReference>
<evidence type="ECO:0000313" key="14">
    <source>
        <dbReference type="Proteomes" id="UP000187283"/>
    </source>
</evidence>
<evidence type="ECO:0000256" key="8">
    <source>
        <dbReference type="ARBA" id="ARBA00023242"/>
    </source>
</evidence>
<keyword evidence="7" id="KW-0804">Transcription</keyword>
<feature type="compositionally biased region" description="Polar residues" evidence="11">
    <location>
        <begin position="441"/>
        <end position="454"/>
    </location>
</feature>
<dbReference type="InterPro" id="IPR052127">
    <property type="entry name" value="STE12_transcription_factor"/>
</dbReference>
<dbReference type="InterPro" id="IPR013087">
    <property type="entry name" value="Znf_C2H2_type"/>
</dbReference>
<dbReference type="GO" id="GO:0003700">
    <property type="term" value="F:DNA-binding transcription factor activity"/>
    <property type="evidence" value="ECO:0007669"/>
    <property type="project" value="InterPro"/>
</dbReference>
<dbReference type="OrthoDB" id="1095242at2759"/>
<dbReference type="SMART" id="SM00355">
    <property type="entry name" value="ZnF_C2H2"/>
    <property type="match status" value="2"/>
</dbReference>
<keyword evidence="14" id="KW-1185">Reference proteome</keyword>
<feature type="region of interest" description="Disordered" evidence="11">
    <location>
        <begin position="468"/>
        <end position="522"/>
    </location>
</feature>
<feature type="region of interest" description="Disordered" evidence="11">
    <location>
        <begin position="885"/>
        <end position="905"/>
    </location>
</feature>
<evidence type="ECO:0000256" key="7">
    <source>
        <dbReference type="ARBA" id="ARBA00023163"/>
    </source>
</evidence>
<feature type="domain" description="C2H2-type" evidence="12">
    <location>
        <begin position="603"/>
        <end position="632"/>
    </location>
</feature>
<evidence type="ECO:0000313" key="13">
    <source>
        <dbReference type="EMBL" id="OMJ16339.1"/>
    </source>
</evidence>
<comment type="similarity">
    <text evidence="9">Belongs to the STE12 transcription factor family.</text>
</comment>
<dbReference type="PANTHER" id="PTHR47427">
    <property type="entry name" value="PROTEIN STE12"/>
    <property type="match status" value="1"/>
</dbReference>
<proteinExistence type="inferred from homology"/>
<evidence type="ECO:0000256" key="1">
    <source>
        <dbReference type="ARBA" id="ARBA00004123"/>
    </source>
</evidence>
<feature type="region of interest" description="Disordered" evidence="11">
    <location>
        <begin position="953"/>
        <end position="991"/>
    </location>
</feature>
<dbReference type="PROSITE" id="PS50157">
    <property type="entry name" value="ZINC_FINGER_C2H2_2"/>
    <property type="match status" value="2"/>
</dbReference>
<dbReference type="GO" id="GO:1990527">
    <property type="term" value="C:Tec1p-Ste12p-Dig1p complex"/>
    <property type="evidence" value="ECO:0007669"/>
    <property type="project" value="TreeGrafter"/>
</dbReference>